<reference evidence="1 2" key="1">
    <citation type="submission" date="2015-01" db="EMBL/GenBank/DDBJ databases">
        <title>Vibrio sp. C1 JCM 19231 whole genome shotgun sequence.</title>
        <authorList>
            <person name="Sawabe T."/>
            <person name="Meirelles P."/>
            <person name="Feng G."/>
            <person name="Sayaka M."/>
            <person name="Hattori M."/>
            <person name="Ohkuma M."/>
        </authorList>
    </citation>
    <scope>NUCLEOTIDE SEQUENCE [LARGE SCALE GENOMIC DNA]</scope>
    <source>
        <strain evidence="2">JCM 19231</strain>
    </source>
</reference>
<reference evidence="1 2" key="2">
    <citation type="submission" date="2015-01" db="EMBL/GenBank/DDBJ databases">
        <authorList>
            <consortium name="NBRP consortium"/>
            <person name="Sawabe T."/>
            <person name="Meirelles P."/>
            <person name="Feng G."/>
            <person name="Sayaka M."/>
            <person name="Hattori M."/>
            <person name="Ohkuma M."/>
        </authorList>
    </citation>
    <scope>NUCLEOTIDE SEQUENCE [LARGE SCALE GENOMIC DNA]</scope>
    <source>
        <strain evidence="2">JCM 19231</strain>
    </source>
</reference>
<keyword evidence="2" id="KW-1185">Reference proteome</keyword>
<evidence type="ECO:0000313" key="1">
    <source>
        <dbReference type="EMBL" id="GAM57775.1"/>
    </source>
</evidence>
<protein>
    <submittedName>
        <fullName evidence="1">Uncharacterized protein</fullName>
    </submittedName>
</protein>
<comment type="caution">
    <text evidence="1">The sequence shown here is derived from an EMBL/GenBank/DDBJ whole genome shotgun (WGS) entry which is preliminary data.</text>
</comment>
<name>A0A0B8NT87_9VIBR</name>
<dbReference type="Proteomes" id="UP000031671">
    <property type="component" value="Unassembled WGS sequence"/>
</dbReference>
<dbReference type="AlphaFoldDB" id="A0A0B8NT87"/>
<proteinExistence type="predicted"/>
<evidence type="ECO:0000313" key="2">
    <source>
        <dbReference type="Proteomes" id="UP000031671"/>
    </source>
</evidence>
<gene>
    <name evidence="1" type="ORF">JCM19231_4187</name>
</gene>
<organism evidence="1 2">
    <name type="scientific">Vibrio ishigakensis</name>
    <dbReference type="NCBI Taxonomy" id="1481914"/>
    <lineage>
        <taxon>Bacteria</taxon>
        <taxon>Pseudomonadati</taxon>
        <taxon>Pseudomonadota</taxon>
        <taxon>Gammaproteobacteria</taxon>
        <taxon>Vibrionales</taxon>
        <taxon>Vibrionaceae</taxon>
        <taxon>Vibrio</taxon>
    </lineage>
</organism>
<dbReference type="EMBL" id="BBRZ01000064">
    <property type="protein sequence ID" value="GAM57775.1"/>
    <property type="molecule type" value="Genomic_DNA"/>
</dbReference>
<accession>A0A0B8NT87</accession>
<sequence length="262" mass="29986">MDISSNILLLITSMHEANAELSEKLMETQSALNVAFETIDTVRSHRSVVYKLYTGEEIDNRLYEQTQSQLNVMAAKVIECPVFGSRAERRLLAERLRLLSRYEEKSLATHLVSHGQAIRHLFYACDTAMVTCIGKNQTSLQTYNERWQSVMEAVEALTQYRLSLTTYRAEYKADIQLTLKRGGTLISKIRNFHYREIERPISLDLAIEQLSNSLFKLANKEAIKPAELYLDTTEISQQLISVYHQVITDSLLSLTDQGQFKA</sequence>